<dbReference type="InterPro" id="IPR007833">
    <property type="entry name" value="Capsule_polysaccharide_synth"/>
</dbReference>
<evidence type="ECO:0000313" key="2">
    <source>
        <dbReference type="Proteomes" id="UP001078443"/>
    </source>
</evidence>
<dbReference type="SUPFAM" id="SSF53756">
    <property type="entry name" value="UDP-Glycosyltransferase/glycogen phosphorylase"/>
    <property type="match status" value="1"/>
</dbReference>
<dbReference type="Proteomes" id="UP001078443">
    <property type="component" value="Unassembled WGS sequence"/>
</dbReference>
<dbReference type="Gene3D" id="3.40.50.12580">
    <property type="match status" value="1"/>
</dbReference>
<dbReference type="Pfam" id="PF05159">
    <property type="entry name" value="Capsule_synth"/>
    <property type="match status" value="1"/>
</dbReference>
<reference evidence="1" key="1">
    <citation type="submission" date="2022-12" db="EMBL/GenBank/DDBJ databases">
        <authorList>
            <person name="Wang J."/>
        </authorList>
    </citation>
    <scope>NUCLEOTIDE SEQUENCE</scope>
    <source>
        <strain evidence="1">HY-45-18</strain>
    </source>
</reference>
<protein>
    <submittedName>
        <fullName evidence="1">Uncharacterized protein</fullName>
    </submittedName>
</protein>
<evidence type="ECO:0000313" key="1">
    <source>
        <dbReference type="EMBL" id="MCY6483570.1"/>
    </source>
</evidence>
<accession>A0ABT4CX54</accession>
<sequence>MAKLVYTNSKKTVVFKDKEISIDTYIDDIDIDREVFSYLEFLESQEIQGMKLEDFYLYDNITMYYFERHPIYEKLKRVFLCFLILENVIKNIDENIDVETDNEILFYISEKIFNLDTKKIVDENSVYKKRSSKIKLAFKLSLRIFKGIKGYLKFKINFKGRENFLSISNTMNINKVKLNGKDSVIDTQLGIVIDKLENKYNMFNIQCLFNFDLIDKSLKYEYDYIPFEFFVLNKKLNKSKYMDKKLIKNSLDKLSLLNFNYNEYDLKDVVFKYVFQDIKTRYINDIIEMSAARNLIRKHKIKKCIVVDEGDRPREFIVAANIENVKTYAVQHGIINSMSPAYIINSKYKDIIIPKYTFVWGKKYKRILVNNTNIYDDKNVIVVGQSRTDLLKQYNTQKQNKDRKIKILYATQYFRDLLESATEILFEALSLMDEDYEIVIKLHPADSYYEIYESFIKKYNIRNVRIVKDGDLYELISWCDVVVSVHSTVVVEGAMLNKPSVCILLPKYNDAGNFVRDGVSIGVKDKYSLKESLENIKEYKFDEKFKKYIEDNFYKVDGKVTNRIVKLINNTKDE</sequence>
<dbReference type="EMBL" id="JAPQER010000002">
    <property type="protein sequence ID" value="MCY6483570.1"/>
    <property type="molecule type" value="Genomic_DNA"/>
</dbReference>
<proteinExistence type="predicted"/>
<dbReference type="InterPro" id="IPR043148">
    <property type="entry name" value="TagF_C"/>
</dbReference>
<organism evidence="1 2">
    <name type="scientific">Clostridium aestuarii</name>
    <dbReference type="NCBI Taxonomy" id="338193"/>
    <lineage>
        <taxon>Bacteria</taxon>
        <taxon>Bacillati</taxon>
        <taxon>Bacillota</taxon>
        <taxon>Clostridia</taxon>
        <taxon>Eubacteriales</taxon>
        <taxon>Clostridiaceae</taxon>
        <taxon>Clostridium</taxon>
    </lineage>
</organism>
<dbReference type="RefSeq" id="WP_268039848.1">
    <property type="nucleotide sequence ID" value="NZ_JAPQER010000002.1"/>
</dbReference>
<gene>
    <name evidence="1" type="ORF">OW763_04285</name>
</gene>
<keyword evidence="2" id="KW-1185">Reference proteome</keyword>
<name>A0ABT4CX54_9CLOT</name>
<comment type="caution">
    <text evidence="1">The sequence shown here is derived from an EMBL/GenBank/DDBJ whole genome shotgun (WGS) entry which is preliminary data.</text>
</comment>